<organism evidence="1 2">
    <name type="scientific">Bacillus carboniphilus</name>
    <dbReference type="NCBI Taxonomy" id="86663"/>
    <lineage>
        <taxon>Bacteria</taxon>
        <taxon>Bacillati</taxon>
        <taxon>Bacillota</taxon>
        <taxon>Bacilli</taxon>
        <taxon>Bacillales</taxon>
        <taxon>Bacillaceae</taxon>
        <taxon>Bacillus</taxon>
    </lineage>
</organism>
<accession>A0ABP3G956</accession>
<name>A0ABP3G956_9BACI</name>
<dbReference type="EMBL" id="BAAADJ010000057">
    <property type="protein sequence ID" value="GAA0339615.1"/>
    <property type="molecule type" value="Genomic_DNA"/>
</dbReference>
<gene>
    <name evidence="1" type="ORF">GCM10008967_32460</name>
</gene>
<sequence>MKQLVINHYASEIGDVKIITMTPESDQGIVTWEDADKYIVTWKNTENCQEGTTIVYKNGDIENIMESQC</sequence>
<reference evidence="2" key="1">
    <citation type="journal article" date="2019" name="Int. J. Syst. Evol. Microbiol.">
        <title>The Global Catalogue of Microorganisms (GCM) 10K type strain sequencing project: providing services to taxonomists for standard genome sequencing and annotation.</title>
        <authorList>
            <consortium name="The Broad Institute Genomics Platform"/>
            <consortium name="The Broad Institute Genome Sequencing Center for Infectious Disease"/>
            <person name="Wu L."/>
            <person name="Ma J."/>
        </authorList>
    </citation>
    <scope>NUCLEOTIDE SEQUENCE [LARGE SCALE GENOMIC DNA]</scope>
    <source>
        <strain evidence="2">JCM 9731</strain>
    </source>
</reference>
<evidence type="ECO:0008006" key="3">
    <source>
        <dbReference type="Google" id="ProtNLM"/>
    </source>
</evidence>
<dbReference type="Proteomes" id="UP001500782">
    <property type="component" value="Unassembled WGS sequence"/>
</dbReference>
<evidence type="ECO:0000313" key="2">
    <source>
        <dbReference type="Proteomes" id="UP001500782"/>
    </source>
</evidence>
<protein>
    <recommendedName>
        <fullName evidence="3">C-type lysozyme inhibitor domain-containing protein</fullName>
    </recommendedName>
</protein>
<keyword evidence="2" id="KW-1185">Reference proteome</keyword>
<comment type="caution">
    <text evidence="1">The sequence shown here is derived from an EMBL/GenBank/DDBJ whole genome shotgun (WGS) entry which is preliminary data.</text>
</comment>
<proteinExistence type="predicted"/>
<evidence type="ECO:0000313" key="1">
    <source>
        <dbReference type="EMBL" id="GAA0339615.1"/>
    </source>
</evidence>
<dbReference type="RefSeq" id="WP_343801210.1">
    <property type="nucleotide sequence ID" value="NZ_BAAADJ010000057.1"/>
</dbReference>